<name>A0A1I7YL62_9BILA</name>
<feature type="compositionally biased region" description="Basic and acidic residues" evidence="8">
    <location>
        <begin position="1028"/>
        <end position="1043"/>
    </location>
</feature>
<evidence type="ECO:0000256" key="5">
    <source>
        <dbReference type="ARBA" id="ARBA00022737"/>
    </source>
</evidence>
<dbReference type="Pfam" id="PF06375">
    <property type="entry name" value="AP3D1"/>
    <property type="match status" value="1"/>
</dbReference>
<evidence type="ECO:0000256" key="7">
    <source>
        <dbReference type="ARBA" id="ARBA00023136"/>
    </source>
</evidence>
<proteinExistence type="inferred from homology"/>
<dbReference type="InterPro" id="IPR016024">
    <property type="entry name" value="ARM-type_fold"/>
</dbReference>
<dbReference type="FunFam" id="1.25.10.10:FF:000251">
    <property type="entry name" value="AP-3 complex subunit delta"/>
    <property type="match status" value="1"/>
</dbReference>
<dbReference type="GO" id="GO:0098830">
    <property type="term" value="C:presynaptic endosome"/>
    <property type="evidence" value="ECO:0007669"/>
    <property type="project" value="TreeGrafter"/>
</dbReference>
<comment type="similarity">
    <text evidence="2">Belongs to the adaptor complexes large subunit family.</text>
</comment>
<evidence type="ECO:0000259" key="9">
    <source>
        <dbReference type="SMART" id="SM01354"/>
    </source>
</evidence>
<dbReference type="SUPFAM" id="SSF48371">
    <property type="entry name" value="ARM repeat"/>
    <property type="match status" value="1"/>
</dbReference>
<dbReference type="GO" id="GO:0048499">
    <property type="term" value="P:synaptic vesicle membrane organization"/>
    <property type="evidence" value="ECO:0007669"/>
    <property type="project" value="TreeGrafter"/>
</dbReference>
<evidence type="ECO:0000313" key="10">
    <source>
        <dbReference type="Proteomes" id="UP000095287"/>
    </source>
</evidence>
<feature type="region of interest" description="Disordered" evidence="8">
    <location>
        <begin position="828"/>
        <end position="991"/>
    </location>
</feature>
<feature type="compositionally biased region" description="Basic residues" evidence="8">
    <location>
        <begin position="843"/>
        <end position="854"/>
    </location>
</feature>
<feature type="region of interest" description="Disordered" evidence="8">
    <location>
        <begin position="732"/>
        <end position="814"/>
    </location>
</feature>
<keyword evidence="4" id="KW-0813">Transport</keyword>
<dbReference type="Gene3D" id="1.25.10.10">
    <property type="entry name" value="Leucine-rich Repeat Variant"/>
    <property type="match status" value="1"/>
</dbReference>
<feature type="compositionally biased region" description="Basic residues" evidence="8">
    <location>
        <begin position="1012"/>
        <end position="1027"/>
    </location>
</feature>
<dbReference type="GO" id="GO:0098943">
    <property type="term" value="P:neurotransmitter receptor transport, postsynaptic endosome to lysosome"/>
    <property type="evidence" value="ECO:0007669"/>
    <property type="project" value="TreeGrafter"/>
</dbReference>
<feature type="compositionally biased region" description="Basic residues" evidence="8">
    <location>
        <begin position="958"/>
        <end position="977"/>
    </location>
</feature>
<feature type="compositionally biased region" description="Basic and acidic residues" evidence="8">
    <location>
        <begin position="756"/>
        <end position="770"/>
    </location>
</feature>
<dbReference type="Proteomes" id="UP000095287">
    <property type="component" value="Unplaced"/>
</dbReference>
<dbReference type="GO" id="GO:0016182">
    <property type="term" value="P:synaptic vesicle budding from endosome"/>
    <property type="evidence" value="ECO:0007669"/>
    <property type="project" value="TreeGrafter"/>
</dbReference>
<dbReference type="GO" id="GO:1904115">
    <property type="term" value="C:axon cytoplasm"/>
    <property type="evidence" value="ECO:0007669"/>
    <property type="project" value="GOC"/>
</dbReference>
<comment type="subcellular location">
    <subcellularLocation>
        <location evidence="1">Endomembrane system</location>
    </subcellularLocation>
</comment>
<dbReference type="GO" id="GO:0010008">
    <property type="term" value="C:endosome membrane"/>
    <property type="evidence" value="ECO:0007669"/>
    <property type="project" value="TreeGrafter"/>
</dbReference>
<dbReference type="InterPro" id="IPR010474">
    <property type="entry name" value="AP3D_dom_metazoa"/>
</dbReference>
<feature type="compositionally biased region" description="Basic residues" evidence="8">
    <location>
        <begin position="746"/>
        <end position="755"/>
    </location>
</feature>
<evidence type="ECO:0000256" key="8">
    <source>
        <dbReference type="SAM" id="MobiDB-lite"/>
    </source>
</evidence>
<protein>
    <recommendedName>
        <fullName evidence="3">AP-3 complex subunit delta</fullName>
    </recommendedName>
</protein>
<dbReference type="GO" id="GO:0030123">
    <property type="term" value="C:AP-3 adaptor complex"/>
    <property type="evidence" value="ECO:0007669"/>
    <property type="project" value="InterPro"/>
</dbReference>
<dbReference type="Pfam" id="PF01602">
    <property type="entry name" value="Adaptin_N"/>
    <property type="match status" value="1"/>
</dbReference>
<evidence type="ECO:0000256" key="2">
    <source>
        <dbReference type="ARBA" id="ARBA00006613"/>
    </source>
</evidence>
<dbReference type="PANTHER" id="PTHR22781">
    <property type="entry name" value="DELTA ADAPTIN-RELATED"/>
    <property type="match status" value="1"/>
</dbReference>
<evidence type="ECO:0000256" key="4">
    <source>
        <dbReference type="ARBA" id="ARBA00022448"/>
    </source>
</evidence>
<feature type="domain" description="AP-3 complex subunit delta" evidence="9">
    <location>
        <begin position="755"/>
        <end position="910"/>
    </location>
</feature>
<feature type="compositionally biased region" description="Basic and acidic residues" evidence="8">
    <location>
        <begin position="902"/>
        <end position="919"/>
    </location>
</feature>
<evidence type="ECO:0000256" key="3">
    <source>
        <dbReference type="ARBA" id="ARBA00015717"/>
    </source>
</evidence>
<evidence type="ECO:0000256" key="6">
    <source>
        <dbReference type="ARBA" id="ARBA00022927"/>
    </source>
</evidence>
<dbReference type="PANTHER" id="PTHR22781:SF12">
    <property type="entry name" value="AP-3 COMPLEX SUBUNIT DELTA-1"/>
    <property type="match status" value="1"/>
</dbReference>
<dbReference type="WBParaSite" id="L893_g17535.t1">
    <property type="protein sequence ID" value="L893_g17535.t1"/>
    <property type="gene ID" value="L893_g17535"/>
</dbReference>
<dbReference type="Pfam" id="PF26171">
    <property type="entry name" value="Mu_AP3"/>
    <property type="match status" value="1"/>
</dbReference>
<dbReference type="SMART" id="SM01354">
    <property type="entry name" value="BLVR"/>
    <property type="match status" value="1"/>
</dbReference>
<keyword evidence="5" id="KW-0677">Repeat</keyword>
<feature type="compositionally biased region" description="Acidic residues" evidence="8">
    <location>
        <begin position="889"/>
        <end position="901"/>
    </location>
</feature>
<feature type="region of interest" description="Disordered" evidence="8">
    <location>
        <begin position="1005"/>
        <end position="1085"/>
    </location>
</feature>
<sequence length="1315" mass="147331">MSFALPSGGNRITYMTNGACLSESDDFTAGFNGGSTTTSKWASRLSSLQKFEAMALRKVRSNLDRLFDKSLTDLIRGIRNNKDNEAKYIAACIEEIKMELRQDSTFVKANAIEKLAYLQMMGYDISWASFNIIEVMASTKYSEKRIGYLAAAQSFHDETEVLMLTTNMIRKDLHSPNMYDVGVALGGLSCFVTTDLARDLANDVVNLLTSTRPYVRKRAVLLLYKIFLKYPESLRPTFQRLKDKLDDPDPGVQSAAVNVICELARKNPKNYLSLAPMFFKLMTTSSNNWMLIKIIKLFGALVPLEPRLGKKLLEPLTNLINNTSAMSLLYECINTVIAVLISVSSGGPGDHTPSIQLCVQKLGVLIEDSDQNLKYLGLLAMGRILKTHPKAVQAHKDIVLRCLDDKDESIRLRSLDLLYGMVSKKNIMEIVKKLMEHVDAAEGSHYRDELLARIISICSYNNYQYITNFEWYISVLVELTKVEGTKHGTMIAEQIQDVTVRVQSIRHFSVSQMALLVENAHLLLAGSSQHRSNISEVLLAAVWICGEYSEHVRDIHSVLESMLKTKTSVMPGHILSVYVQNIAKLYSVLLQKYEKEEDWDSVESLDNLMLSKMPEFEYADHLEAQERACTLVAIIKMIEKGHNSRECFGELIGSLFEGELNPVAPKAQRKVPVPTGLDLDAWICDPISESESEEDDYNEMSNVRPEFQGFGATAWSKYSDEEEEEQEVAVEAKETGRPQSAEVVEHKKKSRKHKEHSAEMERRRVQRQMEIENNPYYVKGDAKQPAPSKRPTKFMQKESLECSEAPSDLQSPLEIPGVVGLNRYMEQQESTLSWKKAKEEKRSKKKGKKGRKAQKNAAASSSDEDDLPIVHQVNRDDGEMPENAKSTDDEGDSDKQDEEEDYRALDIDLDEPLRDEERMQGPQPYAQPKVMMRPSDSFQTVNGYHGEPEVLVEDVPTKTRRKKEKTGKKEKKKKRSGSLKVAPPSDVVEGDVDEWLNSASATEAAARALAHGTKKKTKDGKKKKRKTVKEEKENDDGIDKAVYEEASGICTPSNPNLGGGDSSNGNSTPSKQKSGSFSRKKSQLSSFKPLVQNDTLRMKYEVRSTLADASAHVTIGIVLENISSGLVKQMEMNVLDSLNARLIGGSTIAVPFQLPASISNQLDLNFKVNAFNVPQKLRGSITYFAEKDDGSFTENNIDFQLRLMAVDFLEPSSISSDSYSLLLQSGDVDSKSSLQLSCGLPWSEALHRLCFFGHLSVVEEMKNSASLFARTVRQDPVCILLKLKEGKLQIDGRCDDQQLIYLIIDELREIASATL</sequence>
<reference evidence="11" key="1">
    <citation type="submission" date="2016-11" db="UniProtKB">
        <authorList>
            <consortium name="WormBaseParasite"/>
        </authorList>
    </citation>
    <scope>IDENTIFICATION</scope>
</reference>
<keyword evidence="10" id="KW-1185">Reference proteome</keyword>
<dbReference type="InterPro" id="IPR011989">
    <property type="entry name" value="ARM-like"/>
</dbReference>
<dbReference type="GO" id="GO:0006623">
    <property type="term" value="P:protein targeting to vacuole"/>
    <property type="evidence" value="ECO:0007669"/>
    <property type="project" value="TreeGrafter"/>
</dbReference>
<organism evidence="10 11">
    <name type="scientific">Steinernema glaseri</name>
    <dbReference type="NCBI Taxonomy" id="37863"/>
    <lineage>
        <taxon>Eukaryota</taxon>
        <taxon>Metazoa</taxon>
        <taxon>Ecdysozoa</taxon>
        <taxon>Nematoda</taxon>
        <taxon>Chromadorea</taxon>
        <taxon>Rhabditida</taxon>
        <taxon>Tylenchina</taxon>
        <taxon>Panagrolaimomorpha</taxon>
        <taxon>Strongyloidoidea</taxon>
        <taxon>Steinernematidae</taxon>
        <taxon>Steinernema</taxon>
    </lineage>
</organism>
<dbReference type="InterPro" id="IPR017105">
    <property type="entry name" value="AP3_complex_dsu"/>
</dbReference>
<dbReference type="InterPro" id="IPR058898">
    <property type="entry name" value="Mu_AP3"/>
</dbReference>
<keyword evidence="6" id="KW-0653">Protein transport</keyword>
<keyword evidence="7" id="KW-0472">Membrane</keyword>
<dbReference type="GO" id="GO:0043195">
    <property type="term" value="C:terminal bouton"/>
    <property type="evidence" value="ECO:0007669"/>
    <property type="project" value="TreeGrafter"/>
</dbReference>
<dbReference type="GO" id="GO:0048490">
    <property type="term" value="P:anterograde synaptic vesicle transport"/>
    <property type="evidence" value="ECO:0007669"/>
    <property type="project" value="TreeGrafter"/>
</dbReference>
<evidence type="ECO:0000313" key="11">
    <source>
        <dbReference type="WBParaSite" id="L893_g17535.t1"/>
    </source>
</evidence>
<dbReference type="GO" id="GO:0006896">
    <property type="term" value="P:Golgi to vacuole transport"/>
    <property type="evidence" value="ECO:0007669"/>
    <property type="project" value="TreeGrafter"/>
</dbReference>
<dbReference type="InterPro" id="IPR002553">
    <property type="entry name" value="Clathrin/coatomer_adapt-like_N"/>
</dbReference>
<evidence type="ECO:0000256" key="1">
    <source>
        <dbReference type="ARBA" id="ARBA00004308"/>
    </source>
</evidence>
<accession>A0A1I7YL62</accession>